<dbReference type="Proteomes" id="UP001162992">
    <property type="component" value="Chromosome 9"/>
</dbReference>
<sequence>MEREAKGGGAECVGGGGSSKRHRGGGRVEAGGERGDLPLALSRPFRTTRLHSRLSSVYRTGFFNKKKKKNISKKAQGKARARGRAAASRLAKILRPSRSTHNCPTTSNLNAASHPSTQNEHEGNQSFGISNLRRSTRKRRISTNLGYDSFNSDAEDAELMRFDSSNAVKREVAFSHEEQASPPLSKKDVDMASIPRREGLRPRPSRGVVRPESSQDFEDEHNSSEGDDVEVGEDQDVGDEEGEEEEEEDEDEEEETEERDGRHRYALRNRTGVQRFSPRREERQQVRARSPRKLYHCSGSGSKRGREVRRPGSRGHKRHRPPRADEDSDADSLLVDETDEGLDLPWMKGSRASTQPWGLTGLDLHGSSNWGLNVAASGWGHQGDYWGSAATCTGAQTAGPSSKGGADIQPVQVDETVGFDQVGGLSEYIDSLKEMLFFPLLYPKFFENYHITPPRGVLLCGPPGTGKTLVARALASAAARAGQKVNFYMRKGADVLSKWVGEAERQLRMLFEEAQRCQPSIIFFDEIDGLAPVRSSKQEQIHNSIVSTLLALMDGLDSRGQVVVIGATNRIDAIDGALRRPGRFDREFVFSLPNADSRAQILDIHTRNWKLSPSEDLRRELAASCVGYCGADLKALCTEAAIRAFRKKYPQVYHSDEQFVIDVDAVNVERTDFLEAMAGITPAAHRGAIVHARPLSSVIAPCLRGQLESVIDRLSDIFPTSLKKDKPIVDLEDDDSTEHLSLISGLRYGMPSSLVYRPRLLLCGIDGLGLDHLGPAVLHELERFPVLSLGLPSLLSDPSAKTPEEALVHIFGEARRSTPAILYLPQLHLWWETAHDQLRTVLLMLLADLPSDLPVLLLGTATIARSEIDREALSIFGHHIFEMKPPTESERADFLSHVVQMIVTAYDSERINKPKQKPLLPELPKVPKVEKGPSDAELQAQAEAEEHAIRRLRMCLRDVCNRLLYEKRFSIFHYPVIEEDAPDYRSIVKNPMDVATLLQRVDNGQYLTRAAFLQDVELIPANAKVYHGDDYHGARIVSKANALRDAVYGMLSQMDPALVAYCDTIAAHGGPLRLSQGGSNAMTHSILTQPSSGIRTSARLRGFQPDLNVTQTYEALLRRPRRSCEGFLPGEGTAEAPEDAANLCHLNDSVKEVQGEHTVLPSAFVADAPCQPCHVDSTDYDQAILKESDKALNHSNYNECINLEVPSRDSIPCSESINGSGETEAVCSATLQHQIEELTKKLMLLTNGFPISQLERTYSKICQRCLSSKVAINRHSILTQLEEFILDVNNFI</sequence>
<keyword evidence="2" id="KW-1185">Reference proteome</keyword>
<proteinExistence type="predicted"/>
<reference evidence="2" key="1">
    <citation type="journal article" date="2024" name="Proc. Natl. Acad. Sci. U.S.A.">
        <title>Extraordinary preservation of gene collinearity over three hundred million years revealed in homosporous lycophytes.</title>
        <authorList>
            <person name="Li C."/>
            <person name="Wickell D."/>
            <person name="Kuo L.Y."/>
            <person name="Chen X."/>
            <person name="Nie B."/>
            <person name="Liao X."/>
            <person name="Peng D."/>
            <person name="Ji J."/>
            <person name="Jenkins J."/>
            <person name="Williams M."/>
            <person name="Shu S."/>
            <person name="Plott C."/>
            <person name="Barry K."/>
            <person name="Rajasekar S."/>
            <person name="Grimwood J."/>
            <person name="Han X."/>
            <person name="Sun S."/>
            <person name="Hou Z."/>
            <person name="He W."/>
            <person name="Dai G."/>
            <person name="Sun C."/>
            <person name="Schmutz J."/>
            <person name="Leebens-Mack J.H."/>
            <person name="Li F.W."/>
            <person name="Wang L."/>
        </authorList>
    </citation>
    <scope>NUCLEOTIDE SEQUENCE [LARGE SCALE GENOMIC DNA]</scope>
    <source>
        <strain evidence="2">cv. PW_Plant_1</strain>
    </source>
</reference>
<gene>
    <name evidence="1" type="ORF">O6H91_09G032800</name>
</gene>
<accession>A0ACC2CMT4</accession>
<dbReference type="EMBL" id="CM055100">
    <property type="protein sequence ID" value="KAJ7543312.1"/>
    <property type="molecule type" value="Genomic_DNA"/>
</dbReference>
<comment type="caution">
    <text evidence="1">The sequence shown here is derived from an EMBL/GenBank/DDBJ whole genome shotgun (WGS) entry which is preliminary data.</text>
</comment>
<protein>
    <submittedName>
        <fullName evidence="1">Uncharacterized protein</fullName>
    </submittedName>
</protein>
<name>A0ACC2CMT4_DIPCM</name>
<evidence type="ECO:0000313" key="2">
    <source>
        <dbReference type="Proteomes" id="UP001162992"/>
    </source>
</evidence>
<evidence type="ECO:0000313" key="1">
    <source>
        <dbReference type="EMBL" id="KAJ7543312.1"/>
    </source>
</evidence>
<organism evidence="1 2">
    <name type="scientific">Diphasiastrum complanatum</name>
    <name type="common">Issler's clubmoss</name>
    <name type="synonym">Lycopodium complanatum</name>
    <dbReference type="NCBI Taxonomy" id="34168"/>
    <lineage>
        <taxon>Eukaryota</taxon>
        <taxon>Viridiplantae</taxon>
        <taxon>Streptophyta</taxon>
        <taxon>Embryophyta</taxon>
        <taxon>Tracheophyta</taxon>
        <taxon>Lycopodiopsida</taxon>
        <taxon>Lycopodiales</taxon>
        <taxon>Lycopodiaceae</taxon>
        <taxon>Lycopodioideae</taxon>
        <taxon>Diphasiastrum</taxon>
    </lineage>
</organism>